<dbReference type="PANTHER" id="PTHR43798">
    <property type="entry name" value="MONOACYLGLYCEROL LIPASE"/>
    <property type="match status" value="1"/>
</dbReference>
<protein>
    <submittedName>
        <fullName evidence="2">Pimeloyl-ACP methyl ester carboxylesterase</fullName>
    </submittedName>
</protein>
<dbReference type="PRINTS" id="PR00111">
    <property type="entry name" value="ABHYDROLASE"/>
</dbReference>
<dbReference type="Gene3D" id="3.40.50.1820">
    <property type="entry name" value="alpha/beta hydrolase"/>
    <property type="match status" value="1"/>
</dbReference>
<accession>A0ABY0IQW8</accession>
<sequence>MKPSRVEYLSLRGRRQALRRWGPAEAPPLVLLHGWMDVAASFQFVVDALSREWSVLAPDWRGFGDSQENRGPYWFADYLGDLDAMLDSLFPRQAVPLVGHSMGGNVACLYAGLRPQRISHLVSLEGFGINDMVPAQAPERLSAWLDQLAAPPSLHAYADRTALASRLRRDNPRLTPARAEFLATHLGRVDDDGSVKWAGDPWHKAASPLLYRLEEAKACWRRVQAPTLWVRGAETSFLKRFHIDEGDYRERLGCFASAREAVVADAGHMLHHDAPEAVAALLESFITA</sequence>
<evidence type="ECO:0000313" key="3">
    <source>
        <dbReference type="Proteomes" id="UP000292136"/>
    </source>
</evidence>
<keyword evidence="3" id="KW-1185">Reference proteome</keyword>
<comment type="caution">
    <text evidence="2">The sequence shown here is derived from an EMBL/GenBank/DDBJ whole genome shotgun (WGS) entry which is preliminary data.</text>
</comment>
<dbReference type="Proteomes" id="UP000292136">
    <property type="component" value="Unassembled WGS sequence"/>
</dbReference>
<gene>
    <name evidence="2" type="ORF">EV678_0780</name>
</gene>
<evidence type="ECO:0000259" key="1">
    <source>
        <dbReference type="Pfam" id="PF00561"/>
    </source>
</evidence>
<dbReference type="InterPro" id="IPR000073">
    <property type="entry name" value="AB_hydrolase_1"/>
</dbReference>
<dbReference type="Pfam" id="PF00561">
    <property type="entry name" value="Abhydrolase_1"/>
    <property type="match status" value="1"/>
</dbReference>
<evidence type="ECO:0000313" key="2">
    <source>
        <dbReference type="EMBL" id="RZT89976.1"/>
    </source>
</evidence>
<name>A0ABY0IQW8_9RHOO</name>
<feature type="domain" description="AB hydrolase-1" evidence="1">
    <location>
        <begin position="27"/>
        <end position="275"/>
    </location>
</feature>
<dbReference type="InterPro" id="IPR029058">
    <property type="entry name" value="AB_hydrolase_fold"/>
</dbReference>
<dbReference type="EMBL" id="SHKM01000001">
    <property type="protein sequence ID" value="RZT89976.1"/>
    <property type="molecule type" value="Genomic_DNA"/>
</dbReference>
<dbReference type="InterPro" id="IPR050266">
    <property type="entry name" value="AB_hydrolase_sf"/>
</dbReference>
<dbReference type="SUPFAM" id="SSF53474">
    <property type="entry name" value="alpha/beta-Hydrolases"/>
    <property type="match status" value="1"/>
</dbReference>
<dbReference type="RefSeq" id="WP_130458571.1">
    <property type="nucleotide sequence ID" value="NZ_SHKM01000001.1"/>
</dbReference>
<organism evidence="2 3">
    <name type="scientific">Azospira oryzae</name>
    <dbReference type="NCBI Taxonomy" id="146939"/>
    <lineage>
        <taxon>Bacteria</taxon>
        <taxon>Pseudomonadati</taxon>
        <taxon>Pseudomonadota</taxon>
        <taxon>Betaproteobacteria</taxon>
        <taxon>Rhodocyclales</taxon>
        <taxon>Rhodocyclaceae</taxon>
        <taxon>Azospira</taxon>
    </lineage>
</organism>
<reference evidence="2 3" key="1">
    <citation type="submission" date="2019-02" db="EMBL/GenBank/DDBJ databases">
        <title>Genomic Encyclopedia of Type Strains, Phase IV (KMG-IV): sequencing the most valuable type-strain genomes for metagenomic binning, comparative biology and taxonomic classification.</title>
        <authorList>
            <person name="Goeker M."/>
        </authorList>
    </citation>
    <scope>NUCLEOTIDE SEQUENCE [LARGE SCALE GENOMIC DNA]</scope>
    <source>
        <strain evidence="2 3">DSM 21223</strain>
    </source>
</reference>
<proteinExistence type="predicted"/>
<dbReference type="PANTHER" id="PTHR43798:SF33">
    <property type="entry name" value="HYDROLASE, PUTATIVE (AFU_ORTHOLOGUE AFUA_2G14860)-RELATED"/>
    <property type="match status" value="1"/>
</dbReference>